<dbReference type="PANTHER" id="PTHR30143">
    <property type="entry name" value="ACID HYDRATASE"/>
    <property type="match status" value="1"/>
</dbReference>
<evidence type="ECO:0000259" key="2">
    <source>
        <dbReference type="Pfam" id="PF01557"/>
    </source>
</evidence>
<dbReference type="EMBL" id="JAHZST010000007">
    <property type="protein sequence ID" value="MBW8184352.1"/>
    <property type="molecule type" value="Genomic_DNA"/>
</dbReference>
<organism evidence="3 4">
    <name type="scientific">Shewanella nanhaiensis</name>
    <dbReference type="NCBI Taxonomy" id="2864872"/>
    <lineage>
        <taxon>Bacteria</taxon>
        <taxon>Pseudomonadati</taxon>
        <taxon>Pseudomonadota</taxon>
        <taxon>Gammaproteobacteria</taxon>
        <taxon>Alteromonadales</taxon>
        <taxon>Shewanellaceae</taxon>
        <taxon>Shewanella</taxon>
    </lineage>
</organism>
<keyword evidence="3" id="KW-0378">Hydrolase</keyword>
<dbReference type="InterPro" id="IPR050772">
    <property type="entry name" value="Hydratase-Decarb/MhpD_sf"/>
</dbReference>
<dbReference type="SUPFAM" id="SSF56529">
    <property type="entry name" value="FAH"/>
    <property type="match status" value="1"/>
</dbReference>
<sequence length="263" mass="28668">MKPAEREQLGLELYRALRDQKMLPPLTEREPQLTLDDAYQISQCFLQHRLNDGERVIGKKIGLTSKVVQEMLGVHQPDFGFLTDAMMFESGCELPFSSPLIQAKSEGEIAFILKADLKGPNVTPQDVIDATESVAACFEIVDSRVKDWKIKIEDTVADNASCGIFVMGAERVSPQDVDFENCQMVIKNRGEVVATGQGSAALGSPLNCVAWLANTLGDYDISLNAGDIILSGSLAAMIPCQEDDDMSVEIEGIGTASYRFISA</sequence>
<gene>
    <name evidence="3" type="ORF">K0625_11770</name>
</gene>
<dbReference type="GO" id="GO:0016787">
    <property type="term" value="F:hydrolase activity"/>
    <property type="evidence" value="ECO:0007669"/>
    <property type="project" value="UniProtKB-KW"/>
</dbReference>
<dbReference type="InterPro" id="IPR036663">
    <property type="entry name" value="Fumarylacetoacetase_C_sf"/>
</dbReference>
<keyword evidence="1" id="KW-0456">Lyase</keyword>
<dbReference type="InterPro" id="IPR011234">
    <property type="entry name" value="Fumarylacetoacetase-like_C"/>
</dbReference>
<proteinExistence type="predicted"/>
<comment type="caution">
    <text evidence="3">The sequence shown here is derived from an EMBL/GenBank/DDBJ whole genome shotgun (WGS) entry which is preliminary data.</text>
</comment>
<dbReference type="Pfam" id="PF01557">
    <property type="entry name" value="FAA_hydrolase"/>
    <property type="match status" value="1"/>
</dbReference>
<accession>A0ABS7E3X7</accession>
<dbReference type="PANTHER" id="PTHR30143:SF0">
    <property type="entry name" value="2-KETO-4-PENTENOATE HYDRATASE"/>
    <property type="match status" value="1"/>
</dbReference>
<feature type="domain" description="Fumarylacetoacetase-like C-terminal" evidence="2">
    <location>
        <begin position="102"/>
        <end position="257"/>
    </location>
</feature>
<dbReference type="Proteomes" id="UP001195963">
    <property type="component" value="Unassembled WGS sequence"/>
</dbReference>
<dbReference type="Gene3D" id="3.90.850.10">
    <property type="entry name" value="Fumarylacetoacetase-like, C-terminal domain"/>
    <property type="match status" value="1"/>
</dbReference>
<evidence type="ECO:0000313" key="3">
    <source>
        <dbReference type="EMBL" id="MBW8184352.1"/>
    </source>
</evidence>
<evidence type="ECO:0000313" key="4">
    <source>
        <dbReference type="Proteomes" id="UP001195963"/>
    </source>
</evidence>
<protein>
    <submittedName>
        <fullName evidence="3">Fumarylacetoacetate hydrolase family protein</fullName>
    </submittedName>
</protein>
<dbReference type="RefSeq" id="WP_220109877.1">
    <property type="nucleotide sequence ID" value="NZ_JAHZST010000007.1"/>
</dbReference>
<keyword evidence="4" id="KW-1185">Reference proteome</keyword>
<evidence type="ECO:0000256" key="1">
    <source>
        <dbReference type="ARBA" id="ARBA00023239"/>
    </source>
</evidence>
<reference evidence="3 4" key="1">
    <citation type="submission" date="2021-07" db="EMBL/GenBank/DDBJ databases">
        <title>Shewanella sp. nov, isolated from SCS.</title>
        <authorList>
            <person name="Cao W.R."/>
        </authorList>
    </citation>
    <scope>NUCLEOTIDE SEQUENCE [LARGE SCALE GENOMIC DNA]</scope>
    <source>
        <strain evidence="3 4">NR704-98</strain>
    </source>
</reference>
<name>A0ABS7E3X7_9GAMM</name>